<keyword evidence="5" id="KW-0472">Membrane</keyword>
<dbReference type="GO" id="GO:0035556">
    <property type="term" value="P:intracellular signal transduction"/>
    <property type="evidence" value="ECO:0007669"/>
    <property type="project" value="InterPro"/>
</dbReference>
<dbReference type="GO" id="GO:0007168">
    <property type="term" value="P:receptor guanylyl cyclase signaling pathway"/>
    <property type="evidence" value="ECO:0007669"/>
    <property type="project" value="TreeGrafter"/>
</dbReference>
<dbReference type="PROSITE" id="PS00452">
    <property type="entry name" value="GUANYLATE_CYCLASE_1"/>
    <property type="match status" value="1"/>
</dbReference>
<dbReference type="GO" id="GO:0001653">
    <property type="term" value="F:peptide receptor activity"/>
    <property type="evidence" value="ECO:0007669"/>
    <property type="project" value="TreeGrafter"/>
</dbReference>
<evidence type="ECO:0000256" key="4">
    <source>
        <dbReference type="ARBA" id="ARBA00022989"/>
    </source>
</evidence>
<gene>
    <name evidence="11" type="ORF">BCR33DRAFT_206549</name>
</gene>
<keyword evidence="6 7" id="KW-0456">Lyase</keyword>
<dbReference type="CDD" id="cd07302">
    <property type="entry name" value="CHD"/>
    <property type="match status" value="1"/>
</dbReference>
<evidence type="ECO:0000313" key="12">
    <source>
        <dbReference type="Proteomes" id="UP000193642"/>
    </source>
</evidence>
<name>A0A1Y2CCQ3_9FUNG</name>
<organism evidence="11 12">
    <name type="scientific">Rhizoclosmatium globosum</name>
    <dbReference type="NCBI Taxonomy" id="329046"/>
    <lineage>
        <taxon>Eukaryota</taxon>
        <taxon>Fungi</taxon>
        <taxon>Fungi incertae sedis</taxon>
        <taxon>Chytridiomycota</taxon>
        <taxon>Chytridiomycota incertae sedis</taxon>
        <taxon>Chytridiomycetes</taxon>
        <taxon>Chytridiales</taxon>
        <taxon>Chytriomycetaceae</taxon>
        <taxon>Rhizoclosmatium</taxon>
    </lineage>
</organism>
<keyword evidence="3" id="KW-0547">Nucleotide-binding</keyword>
<comment type="subcellular location">
    <subcellularLocation>
        <location evidence="1">Membrane</location>
    </subcellularLocation>
</comment>
<dbReference type="SUPFAM" id="SSF55073">
    <property type="entry name" value="Nucleotide cyclase"/>
    <property type="match status" value="1"/>
</dbReference>
<comment type="similarity">
    <text evidence="7">Belongs to the adenylyl cyclase class-4/guanylyl cyclase family.</text>
</comment>
<dbReference type="FunFam" id="3.30.70.1230:FF:000030">
    <property type="entry name" value="Si:ch211-215j19.12"/>
    <property type="match status" value="1"/>
</dbReference>
<dbReference type="OrthoDB" id="60033at2759"/>
<protein>
    <recommendedName>
        <fullName evidence="10">Guanylate cyclase domain-containing protein</fullName>
    </recommendedName>
</protein>
<evidence type="ECO:0000256" key="1">
    <source>
        <dbReference type="ARBA" id="ARBA00004370"/>
    </source>
</evidence>
<dbReference type="InterPro" id="IPR018297">
    <property type="entry name" value="A/G_cyclase_CS"/>
</dbReference>
<evidence type="ECO:0000256" key="3">
    <source>
        <dbReference type="ARBA" id="ARBA00022741"/>
    </source>
</evidence>
<feature type="compositionally biased region" description="Low complexity" evidence="9">
    <location>
        <begin position="118"/>
        <end position="133"/>
    </location>
</feature>
<feature type="coiled-coil region" evidence="8">
    <location>
        <begin position="213"/>
        <end position="259"/>
    </location>
</feature>
<evidence type="ECO:0000256" key="8">
    <source>
        <dbReference type="SAM" id="Coils"/>
    </source>
</evidence>
<feature type="domain" description="Guanylate cyclase" evidence="10">
    <location>
        <begin position="296"/>
        <end position="434"/>
    </location>
</feature>
<keyword evidence="8" id="KW-0175">Coiled coil</keyword>
<dbReference type="PANTHER" id="PTHR11920:SF335">
    <property type="entry name" value="GUANYLATE CYCLASE"/>
    <property type="match status" value="1"/>
</dbReference>
<evidence type="ECO:0000256" key="7">
    <source>
        <dbReference type="RuleBase" id="RU000405"/>
    </source>
</evidence>
<feature type="region of interest" description="Disordered" evidence="9">
    <location>
        <begin position="114"/>
        <end position="150"/>
    </location>
</feature>
<dbReference type="GO" id="GO:0005886">
    <property type="term" value="C:plasma membrane"/>
    <property type="evidence" value="ECO:0007669"/>
    <property type="project" value="TreeGrafter"/>
</dbReference>
<dbReference type="AlphaFoldDB" id="A0A1Y2CCQ3"/>
<accession>A0A1Y2CCQ3</accession>
<dbReference type="Gene3D" id="3.30.70.1230">
    <property type="entry name" value="Nucleotide cyclase"/>
    <property type="match status" value="1"/>
</dbReference>
<evidence type="ECO:0000259" key="10">
    <source>
        <dbReference type="PROSITE" id="PS50125"/>
    </source>
</evidence>
<evidence type="ECO:0000256" key="9">
    <source>
        <dbReference type="SAM" id="MobiDB-lite"/>
    </source>
</evidence>
<reference evidence="11 12" key="1">
    <citation type="submission" date="2016-07" db="EMBL/GenBank/DDBJ databases">
        <title>Pervasive Adenine N6-methylation of Active Genes in Fungi.</title>
        <authorList>
            <consortium name="DOE Joint Genome Institute"/>
            <person name="Mondo S.J."/>
            <person name="Dannebaum R.O."/>
            <person name="Kuo R.C."/>
            <person name="Labutti K."/>
            <person name="Haridas S."/>
            <person name="Kuo A."/>
            <person name="Salamov A."/>
            <person name="Ahrendt S.R."/>
            <person name="Lipzen A."/>
            <person name="Sullivan W."/>
            <person name="Andreopoulos W.B."/>
            <person name="Clum A."/>
            <person name="Lindquist E."/>
            <person name="Daum C."/>
            <person name="Ramamoorthy G.K."/>
            <person name="Gryganskyi A."/>
            <person name="Culley D."/>
            <person name="Magnuson J.K."/>
            <person name="James T.Y."/>
            <person name="O'Malley M.A."/>
            <person name="Stajich J.E."/>
            <person name="Spatafora J.W."/>
            <person name="Visel A."/>
            <person name="Grigoriev I.V."/>
        </authorList>
    </citation>
    <scope>NUCLEOTIDE SEQUENCE [LARGE SCALE GENOMIC DNA]</scope>
    <source>
        <strain evidence="11 12">JEL800</strain>
    </source>
</reference>
<dbReference type="InterPro" id="IPR029787">
    <property type="entry name" value="Nucleotide_cyclase"/>
</dbReference>
<dbReference type="STRING" id="329046.A0A1Y2CCQ3"/>
<dbReference type="PROSITE" id="PS50125">
    <property type="entry name" value="GUANYLATE_CYCLASE_2"/>
    <property type="match status" value="1"/>
</dbReference>
<keyword evidence="2" id="KW-0812">Transmembrane</keyword>
<keyword evidence="4" id="KW-1133">Transmembrane helix</keyword>
<sequence>MGEINDLEIQNMEEIEDIQMAQRAEEFEIITKQSAVEAELIASLEKQKFKLQQGQLREKQKSFKAALQRSQRKQANQVAKTLRAQMRIRERLLIADNPVIKGDNTTDFERNAADDYSETQSEGSSRSGGSVLSLHADRDPLHQDGAEGSESDLALKSEAEKNSKLNKDTQVLSEGEKEIMTFAEAGNERQRLIAMHHKKIIAELKQLHRSTVSQKAKEHRRKVSELLKDHEEEIEQLKLEQAANMKELVETQLQSQEVRADTAVSQNLLGMMLPAHIMEKMELGVQPEPEQFNCVTLFFTDIFEFKKLVGAIPPVKILHLLNELYTKFDEIIAKYPQLYKVETVSDTYMVAAGISSSHEKTDEEITECTVQALKCSMELQKLVQGLDLKNIVGNLPIKLRIGVHSGVINAGIIGTKMSRYCLFGDTVNTASRMCTTGEANRIQVSAQTIQVLGEDDSFEFEERGQIEVKGKGKMHTYWLLD</sequence>
<feature type="compositionally biased region" description="Basic and acidic residues" evidence="9">
    <location>
        <begin position="135"/>
        <end position="145"/>
    </location>
</feature>
<dbReference type="GO" id="GO:0000166">
    <property type="term" value="F:nucleotide binding"/>
    <property type="evidence" value="ECO:0007669"/>
    <property type="project" value="UniProtKB-KW"/>
</dbReference>
<keyword evidence="12" id="KW-1185">Reference proteome</keyword>
<dbReference type="Proteomes" id="UP000193642">
    <property type="component" value="Unassembled WGS sequence"/>
</dbReference>
<dbReference type="InterPro" id="IPR001054">
    <property type="entry name" value="A/G_cyclase"/>
</dbReference>
<evidence type="ECO:0000256" key="5">
    <source>
        <dbReference type="ARBA" id="ARBA00023136"/>
    </source>
</evidence>
<dbReference type="GO" id="GO:0004383">
    <property type="term" value="F:guanylate cyclase activity"/>
    <property type="evidence" value="ECO:0007669"/>
    <property type="project" value="TreeGrafter"/>
</dbReference>
<evidence type="ECO:0000256" key="6">
    <source>
        <dbReference type="ARBA" id="ARBA00023239"/>
    </source>
</evidence>
<dbReference type="EMBL" id="MCGO01000021">
    <property type="protein sequence ID" value="ORY44677.1"/>
    <property type="molecule type" value="Genomic_DNA"/>
</dbReference>
<dbReference type="Pfam" id="PF00211">
    <property type="entry name" value="Guanylate_cyc"/>
    <property type="match status" value="1"/>
</dbReference>
<dbReference type="PANTHER" id="PTHR11920">
    <property type="entry name" value="GUANYLYL CYCLASE"/>
    <property type="match status" value="1"/>
</dbReference>
<dbReference type="SMART" id="SM00044">
    <property type="entry name" value="CYCc"/>
    <property type="match status" value="1"/>
</dbReference>
<dbReference type="InterPro" id="IPR050401">
    <property type="entry name" value="Cyclic_nucleotide_synthase"/>
</dbReference>
<evidence type="ECO:0000313" key="11">
    <source>
        <dbReference type="EMBL" id="ORY44677.1"/>
    </source>
</evidence>
<comment type="caution">
    <text evidence="11">The sequence shown here is derived from an EMBL/GenBank/DDBJ whole genome shotgun (WGS) entry which is preliminary data.</text>
</comment>
<proteinExistence type="inferred from homology"/>
<evidence type="ECO:0000256" key="2">
    <source>
        <dbReference type="ARBA" id="ARBA00022692"/>
    </source>
</evidence>
<dbReference type="GO" id="GO:0004016">
    <property type="term" value="F:adenylate cyclase activity"/>
    <property type="evidence" value="ECO:0007669"/>
    <property type="project" value="TreeGrafter"/>
</dbReference>